<feature type="domain" description="Formylmethanofuran dehydrogenase subunit E" evidence="1">
    <location>
        <begin position="43"/>
        <end position="188"/>
    </location>
</feature>
<dbReference type="Proteomes" id="UP000199227">
    <property type="component" value="Unassembled WGS sequence"/>
</dbReference>
<gene>
    <name evidence="2" type="ORF">SAMN05216234_1394</name>
</gene>
<proteinExistence type="predicted"/>
<accession>A0A1I5SZX9</accession>
<dbReference type="OrthoDB" id="259311at2"/>
<protein>
    <submittedName>
        <fullName evidence="2">FmdE, Molybdenum formylmethanofuran dehydrogenase operon</fullName>
    </submittedName>
</protein>
<name>A0A1I5SZX9_9BACT</name>
<dbReference type="EMBL" id="FOXB01000039">
    <property type="protein sequence ID" value="SFP76330.1"/>
    <property type="molecule type" value="Genomic_DNA"/>
</dbReference>
<organism evidence="2 3">
    <name type="scientific">Hydrogenimonas thermophila</name>
    <dbReference type="NCBI Taxonomy" id="223786"/>
    <lineage>
        <taxon>Bacteria</taxon>
        <taxon>Pseudomonadati</taxon>
        <taxon>Campylobacterota</taxon>
        <taxon>Epsilonproteobacteria</taxon>
        <taxon>Campylobacterales</taxon>
        <taxon>Hydrogenimonadaceae</taxon>
        <taxon>Hydrogenimonas</taxon>
    </lineage>
</organism>
<evidence type="ECO:0000259" key="1">
    <source>
        <dbReference type="Pfam" id="PF02663"/>
    </source>
</evidence>
<reference evidence="2 3" key="1">
    <citation type="submission" date="2016-10" db="EMBL/GenBank/DDBJ databases">
        <authorList>
            <person name="de Groot N.N."/>
        </authorList>
    </citation>
    <scope>NUCLEOTIDE SEQUENCE [LARGE SCALE GENOMIC DNA]</scope>
    <source>
        <strain evidence="2 3">EP1-55-1</strain>
    </source>
</reference>
<dbReference type="STRING" id="223786.SAMN05216234_1394"/>
<dbReference type="AlphaFoldDB" id="A0A1I5SZX9"/>
<dbReference type="InterPro" id="IPR003814">
    <property type="entry name" value="FmdEsu_dom"/>
</dbReference>
<dbReference type="RefSeq" id="WP_092913605.1">
    <property type="nucleotide sequence ID" value="NZ_FOXB01000039.1"/>
</dbReference>
<evidence type="ECO:0000313" key="2">
    <source>
        <dbReference type="EMBL" id="SFP76330.1"/>
    </source>
</evidence>
<dbReference type="Gene3D" id="3.30.1330.130">
    <property type="match status" value="1"/>
</dbReference>
<evidence type="ECO:0000313" key="3">
    <source>
        <dbReference type="Proteomes" id="UP000199227"/>
    </source>
</evidence>
<keyword evidence="3" id="KW-1185">Reference proteome</keyword>
<sequence>MNYPAFFDEVEPIETIDPLADVLGAIDNGSITYNYIDMVKLAGHSCPTVAGAWLMCKIGLKELYKDELPVRGNVKVELKGSLDEGVTGVTGSCIGLVTGAANEGGFKGLNGKMARNNRLFYGVNMEKEVRLTRLDTNDSVELSYDPSIVPGSPEQQQLMQKIMQGNALPEDKKQFGELWQERVKKILLQSELWSQMVTLK</sequence>
<dbReference type="SUPFAM" id="SSF143555">
    <property type="entry name" value="FwdE-like"/>
    <property type="match status" value="1"/>
</dbReference>
<dbReference type="Pfam" id="PF02663">
    <property type="entry name" value="FmdE"/>
    <property type="match status" value="1"/>
</dbReference>